<dbReference type="Gene3D" id="3.30.1490.20">
    <property type="entry name" value="ATP-grasp fold, A domain"/>
    <property type="match status" value="1"/>
</dbReference>
<evidence type="ECO:0000259" key="23">
    <source>
        <dbReference type="PROSITE" id="PS50975"/>
    </source>
</evidence>
<keyword evidence="12" id="KW-0460">Magnesium</keyword>
<dbReference type="Gene3D" id="1.10.1030.10">
    <property type="entry name" value="Carbamoyl-phosphate synthetase, large subunit oligomerisation domain"/>
    <property type="match status" value="1"/>
</dbReference>
<comment type="catalytic activity">
    <reaction evidence="20">
        <text>hydrogencarbonate + NH4(+) + 2 ATP = carbamoyl phosphate + 2 ADP + phosphate + 2 H(+)</text>
        <dbReference type="Rhea" id="RHEA:18029"/>
        <dbReference type="ChEBI" id="CHEBI:15378"/>
        <dbReference type="ChEBI" id="CHEBI:17544"/>
        <dbReference type="ChEBI" id="CHEBI:28938"/>
        <dbReference type="ChEBI" id="CHEBI:30616"/>
        <dbReference type="ChEBI" id="CHEBI:43474"/>
        <dbReference type="ChEBI" id="CHEBI:58228"/>
        <dbReference type="ChEBI" id="CHEBI:456216"/>
        <dbReference type="EC" id="6.3.4.16"/>
    </reaction>
</comment>
<dbReference type="EC" id="6.3.4.16" evidence="16"/>
<dbReference type="InterPro" id="IPR011607">
    <property type="entry name" value="MGS-like_dom"/>
</dbReference>
<dbReference type="GO" id="GO:0006221">
    <property type="term" value="P:pyrimidine nucleotide biosynthetic process"/>
    <property type="evidence" value="ECO:0007669"/>
    <property type="project" value="UniProtKB-KW"/>
</dbReference>
<dbReference type="Pfam" id="PF25596">
    <property type="entry name" value="CPSase_L_D1"/>
    <property type="match status" value="2"/>
</dbReference>
<dbReference type="EC" id="6.3.5.5" evidence="4"/>
<evidence type="ECO:0000256" key="8">
    <source>
        <dbReference type="ARBA" id="ARBA00022723"/>
    </source>
</evidence>
<dbReference type="InterPro" id="IPR016185">
    <property type="entry name" value="PreATP-grasp_dom_sf"/>
</dbReference>
<keyword evidence="26" id="KW-1185">Reference proteome</keyword>
<dbReference type="PROSITE" id="PS00867">
    <property type="entry name" value="CPSASE_2"/>
    <property type="match status" value="2"/>
</dbReference>
<dbReference type="FunFam" id="1.10.1030.10:FF:000002">
    <property type="entry name" value="Carbamoyl-phosphate synthase large chain"/>
    <property type="match status" value="1"/>
</dbReference>
<dbReference type="FunFam" id="3.30.470.20:FF:000007">
    <property type="entry name" value="Carbamoyl-phosphate synthase large chain"/>
    <property type="match status" value="1"/>
</dbReference>
<organism evidence="25 26">
    <name type="scientific">Carnegiea gigantea</name>
    <dbReference type="NCBI Taxonomy" id="171969"/>
    <lineage>
        <taxon>Eukaryota</taxon>
        <taxon>Viridiplantae</taxon>
        <taxon>Streptophyta</taxon>
        <taxon>Embryophyta</taxon>
        <taxon>Tracheophyta</taxon>
        <taxon>Spermatophyta</taxon>
        <taxon>Magnoliopsida</taxon>
        <taxon>eudicotyledons</taxon>
        <taxon>Gunneridae</taxon>
        <taxon>Pentapetalae</taxon>
        <taxon>Caryophyllales</taxon>
        <taxon>Cactineae</taxon>
        <taxon>Cactaceae</taxon>
        <taxon>Cactoideae</taxon>
        <taxon>Echinocereeae</taxon>
        <taxon>Carnegiea</taxon>
    </lineage>
</organism>
<feature type="domain" description="ATP-grasp" evidence="23">
    <location>
        <begin position="217"/>
        <end position="413"/>
    </location>
</feature>
<comment type="similarity">
    <text evidence="3">Belongs to the CarB family.</text>
</comment>
<dbReference type="Gene3D" id="3.30.470.20">
    <property type="entry name" value="ATP-grasp fold, B domain"/>
    <property type="match status" value="2"/>
</dbReference>
<keyword evidence="8" id="KW-0479">Metal-binding</keyword>
<evidence type="ECO:0000256" key="12">
    <source>
        <dbReference type="ARBA" id="ARBA00022842"/>
    </source>
</evidence>
<evidence type="ECO:0000256" key="16">
    <source>
        <dbReference type="ARBA" id="ARBA00044063"/>
    </source>
</evidence>
<dbReference type="FunFam" id="3.40.50.1380:FF:000013">
    <property type="entry name" value="Carbamoyl-phosphate synthase large chain"/>
    <property type="match status" value="1"/>
</dbReference>
<keyword evidence="6" id="KW-0436">Ligase</keyword>
<dbReference type="GO" id="GO:0006541">
    <property type="term" value="P:glutamine metabolic process"/>
    <property type="evidence" value="ECO:0007669"/>
    <property type="project" value="TreeGrafter"/>
</dbReference>
<dbReference type="InterPro" id="IPR005480">
    <property type="entry name" value="CPSase_lsu_oligo"/>
</dbReference>
<evidence type="ECO:0000256" key="21">
    <source>
        <dbReference type="ARBA" id="ARBA00074190"/>
    </source>
</evidence>
<dbReference type="SUPFAM" id="SSF52335">
    <property type="entry name" value="Methylglyoxal synthase-like"/>
    <property type="match status" value="1"/>
</dbReference>
<dbReference type="PROSITE" id="PS51855">
    <property type="entry name" value="MGS"/>
    <property type="match status" value="1"/>
</dbReference>
<keyword evidence="14" id="KW-0464">Manganese</keyword>
<dbReference type="Pfam" id="PF02142">
    <property type="entry name" value="MGS"/>
    <property type="match status" value="1"/>
</dbReference>
<keyword evidence="7" id="KW-0028">Amino-acid biosynthesis</keyword>
<dbReference type="NCBIfam" id="NF009455">
    <property type="entry name" value="PRK12815.1"/>
    <property type="match status" value="1"/>
</dbReference>
<dbReference type="InterPro" id="IPR036914">
    <property type="entry name" value="MGS-like_dom_sf"/>
</dbReference>
<evidence type="ECO:0000256" key="11">
    <source>
        <dbReference type="ARBA" id="ARBA00022840"/>
    </source>
</evidence>
<dbReference type="FunFam" id="3.40.50.20:FF:000003">
    <property type="entry name" value="Carbamoyl-phosphate synthase large chain"/>
    <property type="match status" value="1"/>
</dbReference>
<dbReference type="EMBL" id="JAKOGI010000163">
    <property type="protein sequence ID" value="KAJ8441558.1"/>
    <property type="molecule type" value="Genomic_DNA"/>
</dbReference>
<comment type="caution">
    <text evidence="25">The sequence shown here is derived from an EMBL/GenBank/DDBJ whole genome shotgun (WGS) entry which is preliminary data.</text>
</comment>
<keyword evidence="9" id="KW-0677">Repeat</keyword>
<dbReference type="GO" id="GO:0005737">
    <property type="term" value="C:cytoplasm"/>
    <property type="evidence" value="ECO:0007669"/>
    <property type="project" value="TreeGrafter"/>
</dbReference>
<evidence type="ECO:0000256" key="14">
    <source>
        <dbReference type="ARBA" id="ARBA00023211"/>
    </source>
</evidence>
<dbReference type="InterPro" id="IPR058047">
    <property type="entry name" value="CPSase_preATP-grasp"/>
</dbReference>
<dbReference type="FunFam" id="3.30.1490.20:FF:000001">
    <property type="entry name" value="Carbamoyl-phosphate synthase large chain"/>
    <property type="match status" value="1"/>
</dbReference>
<dbReference type="SMART" id="SM00851">
    <property type="entry name" value="MGS"/>
    <property type="match status" value="1"/>
</dbReference>
<evidence type="ECO:0000313" key="26">
    <source>
        <dbReference type="Proteomes" id="UP001153076"/>
    </source>
</evidence>
<comment type="subunit">
    <text evidence="15">Heterodimer composed of 2 chains; the small (or glutamine) chain promotes the hydrolysis of glutamine to ammonia, which is used by the large (or ammonia) chain to synthesize carbamoyl phosphate.</text>
</comment>
<evidence type="ECO:0000256" key="4">
    <source>
        <dbReference type="ARBA" id="ARBA00012738"/>
    </source>
</evidence>
<dbReference type="InterPro" id="IPR013815">
    <property type="entry name" value="ATP_grasp_subdomain_1"/>
</dbReference>
<proteinExistence type="inferred from homology"/>
<dbReference type="GO" id="GO:0004088">
    <property type="term" value="F:carbamoyl-phosphate synthase (glutamine-hydrolyzing) activity"/>
    <property type="evidence" value="ECO:0007669"/>
    <property type="project" value="UniProtKB-EC"/>
</dbReference>
<dbReference type="GO" id="GO:0004087">
    <property type="term" value="F:carbamoyl-phosphate synthase (ammonia) activity"/>
    <property type="evidence" value="ECO:0007669"/>
    <property type="project" value="UniProtKB-EC"/>
</dbReference>
<sequence length="1188" mass="129666">MGYCIHHVSDKLISPSLPTPKRPCLPKSSFSHFTIFHSNKGSSSSSLNFQFHPSIKQLWGSKSRRWATSIRSELAVKDGAKGAPTGKRTDLKKIMILGAGPIVIGQACEFDYSGTQACKALKEEGYEVVLVNSNPATIMTDPELADRTYVTPLTPELVEQILEKERPDALLPTMGGQTALNLAVALAESGALDKYGVELIGAKLEAIKKAEDRELFRQAMKNIGIKTPPSGIGTTVEECLEIAKEIGEFPLIIRPAFTLGGTGGGIAYNKEEFEAICKSGLAASLTSQVLVEKSLLGWKEYELEVMRDLADNVVIICSIENIDPMGVHTGDSITVAPAQTLTDKEYQRLRDYSIAIIREIGVECGGSNVQFAVNPEDGEVMVIEMNPRVSRSSALASKATGFPIAKMAAKLSVGYSLDQIPNDITKKTPASFEPSIDYVVTKIPRFAFEKFPGSQPTLTTQMKSVGEAMALGRTFQESFQKAVRSLELGYSGWGCAQIKELNWDWEKLKYNIRVANPDRIHAVYAAMKKGMKVDEIHELSFIDKWFLTQLKELVDVEQYLLSRKLSDLTKDDFSEIKKRGFSDKQIAFATKTTETEVRLKRLSFGVSPAYKRVDTCAAEFEANTPYMYSSYDFECESSPTQKKKVLILGGGPNRIGQGIEFDYCCCHTSFALQSAGYETIMMNSNPETVSTDYDTSDRLYFEPLTVEDVLNIIDLERPDGIIVQFGGQTPLKLALPIQQYLDEYKPMSASGAGPVRIWGTSPDSIDAAEDRKRFNAILDELKIEQPKGGIARSEADALAIAADVGYPVVVRPSYVLGGRAMEIVYNDEKLITYLENAVEVDPERPVLIDKYLSDAIEIDVDCLADSFGNVVIGGIMEHIEQAGVHSGDSACSLPTKSVSASCLDTIRSWTTKLAKRLNVCGLMNCQYAITASGDVFLLEANPRASRTVPFVSKAIGHPLAKYACLVMSGKSLADLNFTKEVIPKHVSVKEAVLPFEKFPGSDVLLGPEMRSTGEVMGIAFDFSLSFALAQIAAGQKLPFSGTVFLSLNDLTKTHLPAIARSFLGLGFNIVATSGTARVLELEGIPVERVLKLHEGRPHAGDMVSNGQIHLMVITSSGDALDQKDGRQLRRMALAYKVPIITTVAGALVTAEAIRSLKSSPIQMYALQDFFKGETESGVGKSLQSVSSS</sequence>
<keyword evidence="5" id="KW-0055">Arginine biosynthesis</keyword>
<keyword evidence="13" id="KW-0665">Pyrimidine biosynthesis</keyword>
<evidence type="ECO:0000256" key="18">
    <source>
        <dbReference type="ARBA" id="ARBA00044318"/>
    </source>
</evidence>
<dbReference type="HAMAP" id="MF_01210_A">
    <property type="entry name" value="CPSase_L_chain_A"/>
    <property type="match status" value="1"/>
</dbReference>
<name>A0A9Q1KEU7_9CARY</name>
<dbReference type="PANTHER" id="PTHR11405">
    <property type="entry name" value="CARBAMOYLTRANSFERASE FAMILY MEMBER"/>
    <property type="match status" value="1"/>
</dbReference>
<dbReference type="GO" id="GO:0046872">
    <property type="term" value="F:metal ion binding"/>
    <property type="evidence" value="ECO:0007669"/>
    <property type="project" value="UniProtKB-KW"/>
</dbReference>
<evidence type="ECO:0000256" key="3">
    <source>
        <dbReference type="ARBA" id="ARBA00009799"/>
    </source>
</evidence>
<evidence type="ECO:0000256" key="5">
    <source>
        <dbReference type="ARBA" id="ARBA00022571"/>
    </source>
</evidence>
<evidence type="ECO:0000259" key="24">
    <source>
        <dbReference type="PROSITE" id="PS51855"/>
    </source>
</evidence>
<dbReference type="GO" id="GO:0006526">
    <property type="term" value="P:L-arginine biosynthetic process"/>
    <property type="evidence" value="ECO:0007669"/>
    <property type="project" value="UniProtKB-KW"/>
</dbReference>
<evidence type="ECO:0000256" key="19">
    <source>
        <dbReference type="ARBA" id="ARBA00044334"/>
    </source>
</evidence>
<gene>
    <name evidence="25" type="ORF">Cgig2_026359</name>
</gene>
<evidence type="ECO:0000256" key="20">
    <source>
        <dbReference type="ARBA" id="ARBA00047359"/>
    </source>
</evidence>
<evidence type="ECO:0000256" key="7">
    <source>
        <dbReference type="ARBA" id="ARBA00022605"/>
    </source>
</evidence>
<dbReference type="HAMAP" id="MF_01210_B">
    <property type="entry name" value="CPSase_L_chain_B"/>
    <property type="match status" value="1"/>
</dbReference>
<reference evidence="25" key="1">
    <citation type="submission" date="2022-04" db="EMBL/GenBank/DDBJ databases">
        <title>Carnegiea gigantea Genome sequencing and assembly v2.</title>
        <authorList>
            <person name="Copetti D."/>
            <person name="Sanderson M.J."/>
            <person name="Burquez A."/>
            <person name="Wojciechowski M.F."/>
        </authorList>
    </citation>
    <scope>NUCLEOTIDE SEQUENCE</scope>
    <source>
        <strain evidence="25">SGP5-SGP5p</strain>
        <tissue evidence="25">Aerial part</tissue>
    </source>
</reference>
<dbReference type="FunFam" id="3.40.50.20:FF:000001">
    <property type="entry name" value="Carbamoyl-phosphate synthase large chain"/>
    <property type="match status" value="1"/>
</dbReference>
<evidence type="ECO:0000256" key="10">
    <source>
        <dbReference type="ARBA" id="ARBA00022741"/>
    </source>
</evidence>
<dbReference type="GO" id="GO:0005524">
    <property type="term" value="F:ATP binding"/>
    <property type="evidence" value="ECO:0007669"/>
    <property type="project" value="UniProtKB-UniRule"/>
</dbReference>
<comment type="pathway">
    <text evidence="2">Amino-acid biosynthesis; L-arginine biosynthesis; carbamoyl phosphate from bicarbonate: step 1/1.</text>
</comment>
<evidence type="ECO:0000256" key="22">
    <source>
        <dbReference type="PROSITE-ProRule" id="PRU00409"/>
    </source>
</evidence>
<evidence type="ECO:0000256" key="13">
    <source>
        <dbReference type="ARBA" id="ARBA00022975"/>
    </source>
</evidence>
<dbReference type="InterPro" id="IPR005479">
    <property type="entry name" value="CPAse_ATP-bd"/>
</dbReference>
<dbReference type="AlphaFoldDB" id="A0A9Q1KEU7"/>
<dbReference type="SUPFAM" id="SSF48108">
    <property type="entry name" value="Carbamoyl phosphate synthetase, large subunit connection domain"/>
    <property type="match status" value="1"/>
</dbReference>
<dbReference type="Proteomes" id="UP001153076">
    <property type="component" value="Unassembled WGS sequence"/>
</dbReference>
<evidence type="ECO:0000256" key="17">
    <source>
        <dbReference type="ARBA" id="ARBA00044249"/>
    </source>
</evidence>
<accession>A0A9Q1KEU7</accession>
<dbReference type="SMART" id="SM01096">
    <property type="entry name" value="CPSase_L_D3"/>
    <property type="match status" value="1"/>
</dbReference>
<dbReference type="Gene3D" id="3.40.50.20">
    <property type="match status" value="2"/>
</dbReference>
<dbReference type="CDD" id="cd01424">
    <property type="entry name" value="MGS_CPS_II"/>
    <property type="match status" value="1"/>
</dbReference>
<evidence type="ECO:0000256" key="15">
    <source>
        <dbReference type="ARBA" id="ARBA00044031"/>
    </source>
</evidence>
<dbReference type="InterPro" id="IPR006275">
    <property type="entry name" value="CPSase_lsu"/>
</dbReference>
<dbReference type="InterPro" id="IPR005483">
    <property type="entry name" value="CPSase_dom"/>
</dbReference>
<dbReference type="NCBIfam" id="NF003671">
    <property type="entry name" value="PRK05294.1"/>
    <property type="match status" value="1"/>
</dbReference>
<dbReference type="PRINTS" id="PR00098">
    <property type="entry name" value="CPSASE"/>
</dbReference>
<dbReference type="NCBIfam" id="TIGR01369">
    <property type="entry name" value="CPSaseII_lrg"/>
    <property type="match status" value="1"/>
</dbReference>
<dbReference type="PROSITE" id="PS50975">
    <property type="entry name" value="ATP_GRASP"/>
    <property type="match status" value="2"/>
</dbReference>
<dbReference type="FunFam" id="3.30.470.20:FF:000013">
    <property type="entry name" value="Carbamoyl-phosphate synthase large chain"/>
    <property type="match status" value="1"/>
</dbReference>
<dbReference type="Gene3D" id="3.40.50.1380">
    <property type="entry name" value="Methylglyoxal synthase-like domain"/>
    <property type="match status" value="1"/>
</dbReference>
<dbReference type="InterPro" id="IPR033937">
    <property type="entry name" value="MGS_CPS_CarB"/>
</dbReference>
<dbReference type="InterPro" id="IPR011761">
    <property type="entry name" value="ATP-grasp"/>
</dbReference>
<keyword evidence="10 22" id="KW-0547">Nucleotide-binding</keyword>
<evidence type="ECO:0000313" key="25">
    <source>
        <dbReference type="EMBL" id="KAJ8441558.1"/>
    </source>
</evidence>
<comment type="cofactor">
    <cofactor evidence="1">
        <name>Mn(2+)</name>
        <dbReference type="ChEBI" id="CHEBI:29035"/>
    </cofactor>
</comment>
<dbReference type="OrthoDB" id="434at2759"/>
<dbReference type="SUPFAM" id="SSF56059">
    <property type="entry name" value="Glutathione synthetase ATP-binding domain-like"/>
    <property type="match status" value="2"/>
</dbReference>
<dbReference type="PROSITE" id="PS00866">
    <property type="entry name" value="CPSASE_1"/>
    <property type="match status" value="2"/>
</dbReference>
<evidence type="ECO:0000256" key="1">
    <source>
        <dbReference type="ARBA" id="ARBA00001936"/>
    </source>
</evidence>
<dbReference type="SUPFAM" id="SSF52440">
    <property type="entry name" value="PreATP-grasp domain"/>
    <property type="match status" value="2"/>
</dbReference>
<feature type="domain" description="MGS-like" evidence="24">
    <location>
        <begin position="1035"/>
        <end position="1176"/>
    </location>
</feature>
<dbReference type="Pfam" id="PF02786">
    <property type="entry name" value="CPSase_L_D2"/>
    <property type="match status" value="2"/>
</dbReference>
<feature type="domain" description="ATP-grasp" evidence="23">
    <location>
        <begin position="775"/>
        <end position="968"/>
    </location>
</feature>
<evidence type="ECO:0000256" key="6">
    <source>
        <dbReference type="ARBA" id="ARBA00022598"/>
    </source>
</evidence>
<protein>
    <recommendedName>
        <fullName evidence="21">Carbamoyl phosphate synthase arginine-specific large chain, chloroplastic</fullName>
        <ecNumber evidence="16">6.3.4.16</ecNumber>
        <ecNumber evidence="4">6.3.5.5</ecNumber>
    </recommendedName>
    <alternativeName>
        <fullName evidence="18">Ammonium-dependent carbamoyl phosphate synthetase</fullName>
    </alternativeName>
    <alternativeName>
        <fullName evidence="17">Arginine-specific carbamoyl phosphate synthetase, ammonia chain</fullName>
    </alternativeName>
    <alternativeName>
        <fullName evidence="19">Glutamine-dependent carbamoyl phosphate synthetase</fullName>
    </alternativeName>
</protein>
<evidence type="ECO:0000256" key="2">
    <source>
        <dbReference type="ARBA" id="ARBA00005077"/>
    </source>
</evidence>
<evidence type="ECO:0000256" key="9">
    <source>
        <dbReference type="ARBA" id="ARBA00022737"/>
    </source>
</evidence>
<dbReference type="PANTHER" id="PTHR11405:SF53">
    <property type="entry name" value="CARBAMOYL-PHOSPHATE SYNTHASE [AMMONIA], MITOCHONDRIAL"/>
    <property type="match status" value="1"/>
</dbReference>
<dbReference type="InterPro" id="IPR036897">
    <property type="entry name" value="CarbamoylP_synth_lsu_oligo_sf"/>
</dbReference>
<dbReference type="Pfam" id="PF02787">
    <property type="entry name" value="CPSase_L_D3"/>
    <property type="match status" value="1"/>
</dbReference>
<keyword evidence="11 22" id="KW-0067">ATP-binding</keyword>